<keyword evidence="9" id="KW-0934">Plastid</keyword>
<dbReference type="GO" id="GO:0003723">
    <property type="term" value="F:RNA binding"/>
    <property type="evidence" value="ECO:0007669"/>
    <property type="project" value="InterPro"/>
</dbReference>
<comment type="function">
    <text evidence="1">One of two assembly initiator proteins, it binds directly to the 5'-end of the 23S rRNA, where it nucleates assembly of the 50S subunit.</text>
</comment>
<accession>A0A1C8XS17</accession>
<feature type="domain" description="KOW" evidence="8">
    <location>
        <begin position="7"/>
        <end position="34"/>
    </location>
</feature>
<evidence type="ECO:0000256" key="3">
    <source>
        <dbReference type="ARBA" id="ARBA00022980"/>
    </source>
</evidence>
<reference evidence="9" key="1">
    <citation type="journal article" date="2016" name="Mitochondrial DNA Part B Resour">
        <title>Organellar genome analysis of the marine red alga Dasya binghamiae (Dasyaceae, Rhodophyta) reveals an uncharacteristic florideophyte mitogenome structure.</title>
        <authorList>
            <person name="Tamayo D.A."/>
            <person name="Hughey J.R."/>
        </authorList>
    </citation>
    <scope>NUCLEOTIDE SEQUENCE</scope>
</reference>
<dbReference type="InterPro" id="IPR041988">
    <property type="entry name" value="Ribosomal_uL24_KOW"/>
</dbReference>
<dbReference type="PANTHER" id="PTHR12903">
    <property type="entry name" value="MITOCHONDRIAL RIBOSOMAL PROTEIN L24"/>
    <property type="match status" value="1"/>
</dbReference>
<sequence>MTKKKTRFKIGDNVTIISGKHKGKNGEIIKIILKKDGLIIKNINFKVKHIKPKQTEEKGEIKQIEAYIHKSNVKKYITN</sequence>
<dbReference type="InterPro" id="IPR005825">
    <property type="entry name" value="Ribosomal_uL24_CS"/>
</dbReference>
<dbReference type="Pfam" id="PF00467">
    <property type="entry name" value="KOW"/>
    <property type="match status" value="1"/>
</dbReference>
<name>A0A1C8XS17_9FLOR</name>
<evidence type="ECO:0000256" key="1">
    <source>
        <dbReference type="ARBA" id="ARBA00004072"/>
    </source>
</evidence>
<dbReference type="InterPro" id="IPR003256">
    <property type="entry name" value="Ribosomal_uL24"/>
</dbReference>
<evidence type="ECO:0000259" key="8">
    <source>
        <dbReference type="SMART" id="SM00739"/>
    </source>
</evidence>
<dbReference type="InterPro" id="IPR005824">
    <property type="entry name" value="KOW"/>
</dbReference>
<dbReference type="GO" id="GO:0003735">
    <property type="term" value="F:structural constituent of ribosome"/>
    <property type="evidence" value="ECO:0007669"/>
    <property type="project" value="InterPro"/>
</dbReference>
<evidence type="ECO:0000256" key="6">
    <source>
        <dbReference type="ARBA" id="ARBA00035361"/>
    </source>
</evidence>
<dbReference type="RefSeq" id="YP_009295278.1">
    <property type="nucleotide sequence ID" value="NC_031161.1"/>
</dbReference>
<dbReference type="EMBL" id="KX247284">
    <property type="protein sequence ID" value="AOH77290.1"/>
    <property type="molecule type" value="Genomic_DNA"/>
</dbReference>
<dbReference type="GO" id="GO:0005840">
    <property type="term" value="C:ribosome"/>
    <property type="evidence" value="ECO:0007669"/>
    <property type="project" value="UniProtKB-KW"/>
</dbReference>
<evidence type="ECO:0000256" key="7">
    <source>
        <dbReference type="RuleBase" id="RU003477"/>
    </source>
</evidence>
<organism evidence="9">
    <name type="scientific">Dasya binghamiae</name>
    <dbReference type="NCBI Taxonomy" id="1896963"/>
    <lineage>
        <taxon>Eukaryota</taxon>
        <taxon>Rhodophyta</taxon>
        <taxon>Florideophyceae</taxon>
        <taxon>Rhodymeniophycidae</taxon>
        <taxon>Ceramiales</taxon>
        <taxon>Dasyaceae</taxon>
        <taxon>Dasya</taxon>
    </lineage>
</organism>
<evidence type="ECO:0000256" key="5">
    <source>
        <dbReference type="ARBA" id="ARBA00035282"/>
    </source>
</evidence>
<dbReference type="NCBIfam" id="TIGR01079">
    <property type="entry name" value="rplX_bact"/>
    <property type="match status" value="1"/>
</dbReference>
<keyword evidence="4 7" id="KW-0687">Ribonucleoprotein</keyword>
<evidence type="ECO:0000313" key="9">
    <source>
        <dbReference type="EMBL" id="AOH77290.1"/>
    </source>
</evidence>
<dbReference type="SUPFAM" id="SSF50104">
    <property type="entry name" value="Translation proteins SH3-like domain"/>
    <property type="match status" value="1"/>
</dbReference>
<protein>
    <recommendedName>
        <fullName evidence="5">Large ribosomal subunit protein uL24c</fullName>
    </recommendedName>
    <alternativeName>
        <fullName evidence="6">50S ribosomal protein L24, chloroplastic</fullName>
    </alternativeName>
</protein>
<keyword evidence="3 7" id="KW-0689">Ribosomal protein</keyword>
<dbReference type="GeneID" id="29071558"/>
<evidence type="ECO:0000256" key="2">
    <source>
        <dbReference type="ARBA" id="ARBA00010618"/>
    </source>
</evidence>
<dbReference type="GO" id="GO:0006412">
    <property type="term" value="P:translation"/>
    <property type="evidence" value="ECO:0007669"/>
    <property type="project" value="InterPro"/>
</dbReference>
<evidence type="ECO:0000256" key="4">
    <source>
        <dbReference type="ARBA" id="ARBA00023274"/>
    </source>
</evidence>
<dbReference type="Gene3D" id="2.30.30.30">
    <property type="match status" value="1"/>
</dbReference>
<dbReference type="Pfam" id="PF17136">
    <property type="entry name" value="ribosomal_L24"/>
    <property type="match status" value="1"/>
</dbReference>
<dbReference type="PROSITE" id="PS01108">
    <property type="entry name" value="RIBOSOMAL_L24"/>
    <property type="match status" value="1"/>
</dbReference>
<dbReference type="GO" id="GO:1990904">
    <property type="term" value="C:ribonucleoprotein complex"/>
    <property type="evidence" value="ECO:0007669"/>
    <property type="project" value="UniProtKB-KW"/>
</dbReference>
<dbReference type="CDD" id="cd06089">
    <property type="entry name" value="KOW_RPL26"/>
    <property type="match status" value="1"/>
</dbReference>
<gene>
    <name evidence="9" type="primary">rpl24</name>
</gene>
<dbReference type="AlphaFoldDB" id="A0A1C8XS17"/>
<dbReference type="InterPro" id="IPR008991">
    <property type="entry name" value="Translation_prot_SH3-like_sf"/>
</dbReference>
<dbReference type="InterPro" id="IPR014722">
    <property type="entry name" value="Rib_uL2_dom2"/>
</dbReference>
<dbReference type="SMART" id="SM00739">
    <property type="entry name" value="KOW"/>
    <property type="match status" value="1"/>
</dbReference>
<comment type="similarity">
    <text evidence="2 7">Belongs to the universal ribosomal protein uL24 family.</text>
</comment>
<dbReference type="InterPro" id="IPR057264">
    <property type="entry name" value="Ribosomal_uL24_C"/>
</dbReference>
<geneLocation type="plastid" evidence="9"/>
<proteinExistence type="inferred from homology"/>
<dbReference type="HAMAP" id="MF_01326_B">
    <property type="entry name" value="Ribosomal_uL24_B"/>
    <property type="match status" value="1"/>
</dbReference>